<reference evidence="2 3" key="1">
    <citation type="journal article" date="2012" name="PLoS ONE">
        <title>Genome sequence and transcriptome analysis of the radioresistant bacterium Deinococcus gobiensis: insights into the extreme environmental adaptations.</title>
        <authorList>
            <person name="Yuan M."/>
            <person name="Chen M."/>
            <person name="Zhang W."/>
            <person name="Lu W."/>
            <person name="Wang J."/>
            <person name="Yang M."/>
            <person name="Zhao P."/>
            <person name="Tang R."/>
            <person name="Li X."/>
            <person name="Hao Y."/>
            <person name="Zhou Z."/>
            <person name="Zhan Y."/>
            <person name="Yu H."/>
            <person name="Teng C."/>
            <person name="Yan Y."/>
            <person name="Ping S."/>
            <person name="Wang Y."/>
            <person name="Lin M."/>
        </authorList>
    </citation>
    <scope>NUCLEOTIDE SEQUENCE [LARGE SCALE GENOMIC DNA]</scope>
    <source>
        <strain evidence="3">DSM 21396 / JCM 16679 / CGMCC 1.7299 / I-0</strain>
        <plasmid evidence="2">P2</plasmid>
    </source>
</reference>
<dbReference type="Proteomes" id="UP000007575">
    <property type="component" value="Plasmid P2"/>
</dbReference>
<proteinExistence type="predicted"/>
<geneLocation type="plasmid" evidence="2 3">
    <name>P2</name>
</geneLocation>
<evidence type="ECO:0000313" key="3">
    <source>
        <dbReference type="Proteomes" id="UP000007575"/>
    </source>
</evidence>
<dbReference type="RefSeq" id="WP_014686433.1">
    <property type="nucleotide sequence ID" value="NC_017791.1"/>
</dbReference>
<dbReference type="OrthoDB" id="9759295at2"/>
<organism evidence="2 3">
    <name type="scientific">Deinococcus gobiensis (strain DSM 21396 / JCM 16679 / CGMCC 1.7299 / I-0)</name>
    <dbReference type="NCBI Taxonomy" id="745776"/>
    <lineage>
        <taxon>Bacteria</taxon>
        <taxon>Thermotogati</taxon>
        <taxon>Deinococcota</taxon>
        <taxon>Deinococci</taxon>
        <taxon>Deinococcales</taxon>
        <taxon>Deinococcaceae</taxon>
        <taxon>Deinococcus</taxon>
    </lineage>
</organism>
<keyword evidence="2" id="KW-0614">Plasmid</keyword>
<dbReference type="KEGG" id="dgo:DGo_PB0068"/>
<name>H8H1E0_DEIGI</name>
<sequence>MTSLSSRRKTHRLPTSLSLFPDFETLRLSVLLPAPGGEPPPPPGPLYWPCRPWGRHHGPSLFPEFDLRTLSTGETKVPLSVSPVAVPAPSTALVVPLHPLVPVQPDPAPPRTFSTGETKGQAVAPEPVLSEAAQRLLDHLRDEGSLSVVTARHLLGRDPMAALSELQAAWRISEIPGGASSRQGRAASYRFVPQCAAHETLPLAYTHHVLAGKHGTLSAFMTWLDVSEAEVLTVMRGLIAAGLAQGGPVGATFAFRVSTGEHGVTPSTPTVKVMSTRAESRTGPDRGTPFMPTTVGGGN</sequence>
<gene>
    <name evidence="2" type="ordered locus">DGo_PB0068</name>
</gene>
<dbReference type="HOGENOM" id="CLU_929755_0_0_0"/>
<evidence type="ECO:0000256" key="1">
    <source>
        <dbReference type="SAM" id="MobiDB-lite"/>
    </source>
</evidence>
<dbReference type="AlphaFoldDB" id="H8H1E0"/>
<keyword evidence="3" id="KW-1185">Reference proteome</keyword>
<dbReference type="EMBL" id="CP002193">
    <property type="protein sequence ID" value="AFD27337.1"/>
    <property type="molecule type" value="Genomic_DNA"/>
</dbReference>
<evidence type="ECO:0000313" key="2">
    <source>
        <dbReference type="EMBL" id="AFD27337.1"/>
    </source>
</evidence>
<protein>
    <submittedName>
        <fullName evidence="2">Uncharacterized protein</fullName>
    </submittedName>
</protein>
<feature type="region of interest" description="Disordered" evidence="1">
    <location>
        <begin position="264"/>
        <end position="299"/>
    </location>
</feature>
<accession>H8H1E0</accession>
<dbReference type="PATRIC" id="fig|745776.4.peg.3471"/>